<keyword evidence="6 10" id="KW-0732">Signal</keyword>
<dbReference type="GO" id="GO:0031640">
    <property type="term" value="P:killing of cells of another organism"/>
    <property type="evidence" value="ECO:0007669"/>
    <property type="project" value="UniProtKB-KW"/>
</dbReference>
<keyword evidence="4" id="KW-0929">Antimicrobial</keyword>
<dbReference type="SMART" id="SM01418">
    <property type="entry name" value="Defensin_propep"/>
    <property type="match status" value="1"/>
</dbReference>
<dbReference type="PROSITE" id="PS00269">
    <property type="entry name" value="DEFENSIN"/>
    <property type="match status" value="1"/>
</dbReference>
<proteinExistence type="evidence at transcript level"/>
<dbReference type="GO" id="GO:0042742">
    <property type="term" value="P:defense response to bacterium"/>
    <property type="evidence" value="ECO:0007669"/>
    <property type="project" value="UniProtKB-KW"/>
</dbReference>
<evidence type="ECO:0000256" key="5">
    <source>
        <dbReference type="ARBA" id="ARBA00022577"/>
    </source>
</evidence>
<dbReference type="Pfam" id="PF00323">
    <property type="entry name" value="Defensin_1"/>
    <property type="match status" value="1"/>
</dbReference>
<keyword evidence="3" id="KW-0964">Secreted</keyword>
<dbReference type="SMART" id="SM00048">
    <property type="entry name" value="DEFSN"/>
    <property type="match status" value="1"/>
</dbReference>
<evidence type="ECO:0000256" key="3">
    <source>
        <dbReference type="ARBA" id="ARBA00022525"/>
    </source>
</evidence>
<keyword evidence="7" id="KW-0211">Defensin</keyword>
<protein>
    <submittedName>
        <fullName evidence="12">Defensin alpha 7</fullName>
    </submittedName>
</protein>
<dbReference type="EMBL" id="AY623751">
    <property type="protein sequence ID" value="AAT68750.1"/>
    <property type="molecule type" value="mRNA"/>
</dbReference>
<reference evidence="12" key="1">
    <citation type="submission" date="2004-05" db="EMBL/GenBank/DDBJ databases">
        <title>Rapid duplication and diversification of mammalian alpha-defensins as evidenced by comparative analysis of rodent and human defensin genes.</title>
        <authorList>
            <person name="Patil A."/>
            <person name="Zhang G."/>
        </authorList>
    </citation>
    <scope>NUCLEOTIDE SEQUENCE</scope>
</reference>
<evidence type="ECO:0000256" key="1">
    <source>
        <dbReference type="ARBA" id="ARBA00004613"/>
    </source>
</evidence>
<evidence type="ECO:0000313" key="12">
    <source>
        <dbReference type="EMBL" id="AAT68758.1"/>
    </source>
</evidence>
<evidence type="ECO:0000256" key="7">
    <source>
        <dbReference type="ARBA" id="ARBA00022940"/>
    </source>
</evidence>
<dbReference type="SUPFAM" id="SSF57392">
    <property type="entry name" value="Defensin-like"/>
    <property type="match status" value="1"/>
</dbReference>
<organism evidence="12">
    <name type="scientific">Rattus norvegicus</name>
    <name type="common">Rat</name>
    <dbReference type="NCBI Taxonomy" id="10116"/>
    <lineage>
        <taxon>Eukaryota</taxon>
        <taxon>Metazoa</taxon>
        <taxon>Chordata</taxon>
        <taxon>Craniata</taxon>
        <taxon>Vertebrata</taxon>
        <taxon>Euteleostomi</taxon>
        <taxon>Mammalia</taxon>
        <taxon>Eutheria</taxon>
        <taxon>Euarchontoglires</taxon>
        <taxon>Glires</taxon>
        <taxon>Rodentia</taxon>
        <taxon>Myomorpha</taxon>
        <taxon>Muroidea</taxon>
        <taxon>Muridae</taxon>
        <taxon>Murinae</taxon>
        <taxon>Rattus</taxon>
    </lineage>
</organism>
<dbReference type="PIRSF" id="PIRSF001875">
    <property type="entry name" value="Alpha-defensin"/>
    <property type="match status" value="1"/>
</dbReference>
<evidence type="ECO:0000259" key="11">
    <source>
        <dbReference type="PROSITE" id="PS00269"/>
    </source>
</evidence>
<comment type="similarity">
    <text evidence="2">Belongs to the alpha-defensin family.</text>
</comment>
<dbReference type="InterPro" id="IPR006081">
    <property type="entry name" value="Alpha-defensin_C"/>
</dbReference>
<dbReference type="AlphaFoldDB" id="Q4JEI7"/>
<evidence type="ECO:0000256" key="8">
    <source>
        <dbReference type="ARBA" id="ARBA00023022"/>
    </source>
</evidence>
<keyword evidence="5" id="KW-0295">Fungicide</keyword>
<gene>
    <name evidence="12 13" type="primary">Defa7</name>
</gene>
<dbReference type="EMBL" id="AY623759">
    <property type="protein sequence ID" value="AAT68758.1"/>
    <property type="molecule type" value="Genomic_DNA"/>
</dbReference>
<evidence type="ECO:0000256" key="9">
    <source>
        <dbReference type="ARBA" id="ARBA00023157"/>
    </source>
</evidence>
<accession>Q4JEI7</accession>
<keyword evidence="8" id="KW-0044">Antibiotic</keyword>
<evidence type="ECO:0000256" key="10">
    <source>
        <dbReference type="SAM" id="SignalP"/>
    </source>
</evidence>
<dbReference type="RGD" id="1560529">
    <property type="gene designation" value="Defa7"/>
</dbReference>
<sequence>MRTLTLLTTLLLLALHTQAESPQGSRSTEEALDQEQLVMEDQDISISFGGDKGTALQDADVKSGVTCYCRLLSCQFGERLAGSCRSGGVTYPLCCH</sequence>
<dbReference type="InterPro" id="IPR006080">
    <property type="entry name" value="Beta/alpha-defensin_C"/>
</dbReference>
<feature type="chain" id="PRO_5010138585" evidence="10">
    <location>
        <begin position="20"/>
        <end position="96"/>
    </location>
</feature>
<evidence type="ECO:0000256" key="4">
    <source>
        <dbReference type="ARBA" id="ARBA00022529"/>
    </source>
</evidence>
<dbReference type="CTD" id="13241"/>
<dbReference type="UCSC" id="RGD:1560529">
    <property type="organism name" value="rat"/>
</dbReference>
<dbReference type="PANTHER" id="PTHR11876">
    <property type="entry name" value="ALPHA-DEFENSIN 1"/>
    <property type="match status" value="1"/>
</dbReference>
<evidence type="ECO:0000256" key="6">
    <source>
        <dbReference type="ARBA" id="ARBA00022729"/>
    </source>
</evidence>
<evidence type="ECO:0000313" key="13">
    <source>
        <dbReference type="RGD" id="1560529"/>
    </source>
</evidence>
<dbReference type="GO" id="GO:0050832">
    <property type="term" value="P:defense response to fungus"/>
    <property type="evidence" value="ECO:0007669"/>
    <property type="project" value="UniProtKB-KW"/>
</dbReference>
<keyword evidence="9" id="KW-1015">Disulfide bond</keyword>
<feature type="signal peptide" evidence="10">
    <location>
        <begin position="1"/>
        <end position="19"/>
    </location>
</feature>
<dbReference type="RefSeq" id="NP_001028247.1">
    <property type="nucleotide sequence ID" value="NM_001033075.2"/>
</dbReference>
<dbReference type="GeneID" id="613222"/>
<dbReference type="GO" id="GO:0005615">
    <property type="term" value="C:extracellular space"/>
    <property type="evidence" value="ECO:0007669"/>
    <property type="project" value="InterPro"/>
</dbReference>
<name>Q4JEI7_RAT</name>
<dbReference type="AGR" id="RGD:1560529"/>
<comment type="subcellular location">
    <subcellularLocation>
        <location evidence="1">Secreted</location>
    </subcellularLocation>
</comment>
<feature type="domain" description="Mammalian defensins" evidence="11">
    <location>
        <begin position="67"/>
        <end position="95"/>
    </location>
</feature>
<dbReference type="InterPro" id="IPR002366">
    <property type="entry name" value="Alpha-defensin_N"/>
</dbReference>
<dbReference type="Pfam" id="PF00879">
    <property type="entry name" value="Defensin_propep"/>
    <property type="match status" value="1"/>
</dbReference>
<dbReference type="InterPro" id="IPR016327">
    <property type="entry name" value="Alpha-defensin"/>
</dbReference>
<evidence type="ECO:0000256" key="2">
    <source>
        <dbReference type="ARBA" id="ARBA00006519"/>
    </source>
</evidence>
<dbReference type="PANTHER" id="PTHR11876:SF31">
    <property type="entry name" value="DEFENSIN ALPHA 10-RELATED"/>
    <property type="match status" value="1"/>
</dbReference>